<dbReference type="EMBL" id="ML976982">
    <property type="protein sequence ID" value="KAF1960941.1"/>
    <property type="molecule type" value="Genomic_DNA"/>
</dbReference>
<evidence type="ECO:0000256" key="1">
    <source>
        <dbReference type="SAM" id="MobiDB-lite"/>
    </source>
</evidence>
<keyword evidence="2" id="KW-0732">Signal</keyword>
<name>A0A6A5U7P9_9PLEO</name>
<organism evidence="3 4">
    <name type="scientific">Byssothecium circinans</name>
    <dbReference type="NCBI Taxonomy" id="147558"/>
    <lineage>
        <taxon>Eukaryota</taxon>
        <taxon>Fungi</taxon>
        <taxon>Dikarya</taxon>
        <taxon>Ascomycota</taxon>
        <taxon>Pezizomycotina</taxon>
        <taxon>Dothideomycetes</taxon>
        <taxon>Pleosporomycetidae</taxon>
        <taxon>Pleosporales</taxon>
        <taxon>Massarineae</taxon>
        <taxon>Massarinaceae</taxon>
        <taxon>Byssothecium</taxon>
    </lineage>
</organism>
<evidence type="ECO:0000313" key="3">
    <source>
        <dbReference type="EMBL" id="KAF1960941.1"/>
    </source>
</evidence>
<dbReference type="OrthoDB" id="5406216at2759"/>
<protein>
    <submittedName>
        <fullName evidence="3">Uncharacterized protein</fullName>
    </submittedName>
</protein>
<evidence type="ECO:0000256" key="2">
    <source>
        <dbReference type="SAM" id="SignalP"/>
    </source>
</evidence>
<sequence length="287" mass="28188">MYLPKLALVVLALSTLASAMQFAELLRFTSSSVLSAATPGLVPCSHSPKPTSAAMSWFEKLEMRQAPAPAPAPPAPVPVPPANPAAPVPNADPAVPVPPANPAVPNANPAVAPAPVNPAPVNPLPVDPAPANPAPVNPAPVNPAPVNPAPVNPAPAPAVPPAVAPAAPVANPVAPVAPANPPAVPPPPGVPAAGANPSVSISVTVQWVETWIAGSQTWVPTTATLMFKMMGETTAPAPGSGVMGMGTLTGKVGITRTIIKGAAETRGVERLAVGMGVVAGLVAGGLV</sequence>
<feature type="region of interest" description="Disordered" evidence="1">
    <location>
        <begin position="66"/>
        <end position="85"/>
    </location>
</feature>
<accession>A0A6A5U7P9</accession>
<keyword evidence="4" id="KW-1185">Reference proteome</keyword>
<dbReference type="PRINTS" id="PR01217">
    <property type="entry name" value="PRICHEXTENSN"/>
</dbReference>
<dbReference type="Proteomes" id="UP000800035">
    <property type="component" value="Unassembled WGS sequence"/>
</dbReference>
<feature type="compositionally biased region" description="Pro residues" evidence="1">
    <location>
        <begin position="68"/>
        <end position="85"/>
    </location>
</feature>
<feature type="signal peptide" evidence="2">
    <location>
        <begin position="1"/>
        <end position="19"/>
    </location>
</feature>
<evidence type="ECO:0000313" key="4">
    <source>
        <dbReference type="Proteomes" id="UP000800035"/>
    </source>
</evidence>
<dbReference type="AlphaFoldDB" id="A0A6A5U7P9"/>
<feature type="chain" id="PRO_5025627889" evidence="2">
    <location>
        <begin position="20"/>
        <end position="287"/>
    </location>
</feature>
<proteinExistence type="predicted"/>
<gene>
    <name evidence="3" type="ORF">CC80DRAFT_501188</name>
</gene>
<reference evidence="3" key="1">
    <citation type="journal article" date="2020" name="Stud. Mycol.">
        <title>101 Dothideomycetes genomes: a test case for predicting lifestyles and emergence of pathogens.</title>
        <authorList>
            <person name="Haridas S."/>
            <person name="Albert R."/>
            <person name="Binder M."/>
            <person name="Bloem J."/>
            <person name="Labutti K."/>
            <person name="Salamov A."/>
            <person name="Andreopoulos B."/>
            <person name="Baker S."/>
            <person name="Barry K."/>
            <person name="Bills G."/>
            <person name="Bluhm B."/>
            <person name="Cannon C."/>
            <person name="Castanera R."/>
            <person name="Culley D."/>
            <person name="Daum C."/>
            <person name="Ezra D."/>
            <person name="Gonzalez J."/>
            <person name="Henrissat B."/>
            <person name="Kuo A."/>
            <person name="Liang C."/>
            <person name="Lipzen A."/>
            <person name="Lutzoni F."/>
            <person name="Magnuson J."/>
            <person name="Mondo S."/>
            <person name="Nolan M."/>
            <person name="Ohm R."/>
            <person name="Pangilinan J."/>
            <person name="Park H.-J."/>
            <person name="Ramirez L."/>
            <person name="Alfaro M."/>
            <person name="Sun H."/>
            <person name="Tritt A."/>
            <person name="Yoshinaga Y."/>
            <person name="Zwiers L.-H."/>
            <person name="Turgeon B."/>
            <person name="Goodwin S."/>
            <person name="Spatafora J."/>
            <person name="Crous P."/>
            <person name="Grigoriev I."/>
        </authorList>
    </citation>
    <scope>NUCLEOTIDE SEQUENCE</scope>
    <source>
        <strain evidence="3">CBS 675.92</strain>
    </source>
</reference>